<reference evidence="2" key="1">
    <citation type="submission" date="2024-06" db="EMBL/GenBank/DDBJ databases">
        <authorList>
            <person name="Liu X."/>
            <person name="Lenzi L."/>
            <person name="Haldenby T S."/>
            <person name="Uol C."/>
        </authorList>
    </citation>
    <scope>NUCLEOTIDE SEQUENCE</scope>
</reference>
<dbReference type="AlphaFoldDB" id="A0AAV2TXZ4"/>
<name>A0AAV2TXZ4_CALDB</name>
<protein>
    <recommendedName>
        <fullName evidence="4">DUF4201 domain-containing protein</fullName>
    </recommendedName>
</protein>
<gene>
    <name evidence="2" type="ORF">CDAUBV1_LOCUS17330</name>
</gene>
<feature type="coiled-coil region" evidence="1">
    <location>
        <begin position="258"/>
        <end position="285"/>
    </location>
</feature>
<accession>A0AAV2TXZ4</accession>
<evidence type="ECO:0008006" key="4">
    <source>
        <dbReference type="Google" id="ProtNLM"/>
    </source>
</evidence>
<comment type="caution">
    <text evidence="2">The sequence shown here is derived from an EMBL/GenBank/DDBJ whole genome shotgun (WGS) entry which is preliminary data.</text>
</comment>
<organism evidence="2 3">
    <name type="scientific">Calicophoron daubneyi</name>
    <name type="common">Rumen fluke</name>
    <name type="synonym">Paramphistomum daubneyi</name>
    <dbReference type="NCBI Taxonomy" id="300641"/>
    <lineage>
        <taxon>Eukaryota</taxon>
        <taxon>Metazoa</taxon>
        <taxon>Spiralia</taxon>
        <taxon>Lophotrochozoa</taxon>
        <taxon>Platyhelminthes</taxon>
        <taxon>Trematoda</taxon>
        <taxon>Digenea</taxon>
        <taxon>Plagiorchiida</taxon>
        <taxon>Pronocephalata</taxon>
        <taxon>Paramphistomoidea</taxon>
        <taxon>Paramphistomidae</taxon>
        <taxon>Calicophoron</taxon>
    </lineage>
</organism>
<keyword evidence="1" id="KW-0175">Coiled coil</keyword>
<evidence type="ECO:0000313" key="2">
    <source>
        <dbReference type="EMBL" id="CAL5142045.1"/>
    </source>
</evidence>
<evidence type="ECO:0000313" key="3">
    <source>
        <dbReference type="Proteomes" id="UP001497525"/>
    </source>
</evidence>
<dbReference type="Proteomes" id="UP001497525">
    <property type="component" value="Unassembled WGS sequence"/>
</dbReference>
<sequence>MSLPGGVRLSLFTEARDMKNKYRGRYNSLYRKLGTLQNLNERLLIENNMFERCAAKLLSEKTYPATHPEAVELRRSGSIRTVRFSKATERFVRLSPEQKCRLARDEVEDMRRGLSCLDREGRSVVGEFEACINVLANSTKSLNNNIAIFEAKVASRVRKHPNTPDWRDAAVHAFILNHKRYTRDLDMTIQTLRLANEELSKKYKKLVTIKNASRASVVEGPEILEMRVKCDKAVETIRKKLRTCVMLKRLLIESTNACDKIKAKMNKESEQLDRLKQEYDHRMKTNQSLVAQMKMLREHTFDWSRRNAELRMLPKCYRSPSVTDYVECIRELKRLRIRESIENRRKYMAEISLRAHQSLWSRLRK</sequence>
<proteinExistence type="predicted"/>
<evidence type="ECO:0000256" key="1">
    <source>
        <dbReference type="SAM" id="Coils"/>
    </source>
</evidence>
<dbReference type="EMBL" id="CAXLJL010000934">
    <property type="protein sequence ID" value="CAL5142045.1"/>
    <property type="molecule type" value="Genomic_DNA"/>
</dbReference>